<feature type="non-terminal residue" evidence="1">
    <location>
        <position position="88"/>
    </location>
</feature>
<name>A0A6A6DR26_9PEZI</name>
<dbReference type="OrthoDB" id="3790043at2759"/>
<gene>
    <name evidence="1" type="ORF">K469DRAFT_498837</name>
</gene>
<reference evidence="1" key="1">
    <citation type="journal article" date="2020" name="Stud. Mycol.">
        <title>101 Dothideomycetes genomes: a test case for predicting lifestyles and emergence of pathogens.</title>
        <authorList>
            <person name="Haridas S."/>
            <person name="Albert R."/>
            <person name="Binder M."/>
            <person name="Bloem J."/>
            <person name="Labutti K."/>
            <person name="Salamov A."/>
            <person name="Andreopoulos B."/>
            <person name="Baker S."/>
            <person name="Barry K."/>
            <person name="Bills G."/>
            <person name="Bluhm B."/>
            <person name="Cannon C."/>
            <person name="Castanera R."/>
            <person name="Culley D."/>
            <person name="Daum C."/>
            <person name="Ezra D."/>
            <person name="Gonzalez J."/>
            <person name="Henrissat B."/>
            <person name="Kuo A."/>
            <person name="Liang C."/>
            <person name="Lipzen A."/>
            <person name="Lutzoni F."/>
            <person name="Magnuson J."/>
            <person name="Mondo S."/>
            <person name="Nolan M."/>
            <person name="Ohm R."/>
            <person name="Pangilinan J."/>
            <person name="Park H.-J."/>
            <person name="Ramirez L."/>
            <person name="Alfaro M."/>
            <person name="Sun H."/>
            <person name="Tritt A."/>
            <person name="Yoshinaga Y."/>
            <person name="Zwiers L.-H."/>
            <person name="Turgeon B."/>
            <person name="Goodwin S."/>
            <person name="Spatafora J."/>
            <person name="Crous P."/>
            <person name="Grigoriev I."/>
        </authorList>
    </citation>
    <scope>NUCLEOTIDE SEQUENCE</scope>
    <source>
        <strain evidence="1">CBS 207.26</strain>
    </source>
</reference>
<evidence type="ECO:0000313" key="1">
    <source>
        <dbReference type="EMBL" id="KAF2182067.1"/>
    </source>
</evidence>
<organism evidence="1 2">
    <name type="scientific">Zopfia rhizophila CBS 207.26</name>
    <dbReference type="NCBI Taxonomy" id="1314779"/>
    <lineage>
        <taxon>Eukaryota</taxon>
        <taxon>Fungi</taxon>
        <taxon>Dikarya</taxon>
        <taxon>Ascomycota</taxon>
        <taxon>Pezizomycotina</taxon>
        <taxon>Dothideomycetes</taxon>
        <taxon>Dothideomycetes incertae sedis</taxon>
        <taxon>Zopfiaceae</taxon>
        <taxon>Zopfia</taxon>
    </lineage>
</organism>
<feature type="non-terminal residue" evidence="1">
    <location>
        <position position="1"/>
    </location>
</feature>
<protein>
    <submittedName>
        <fullName evidence="1">Uncharacterized protein</fullName>
    </submittedName>
</protein>
<accession>A0A6A6DR26</accession>
<proteinExistence type="predicted"/>
<sequence length="88" mass="9977">FYYKVMPYFSSTADFITSSITSSLQKSFPPSNFCTKDVGHGVCCKLHLKAEPCLDECRSTYVDRETLTLTKEYDECSDKCLAVYKSTC</sequence>
<dbReference type="EMBL" id="ML994650">
    <property type="protein sequence ID" value="KAF2182067.1"/>
    <property type="molecule type" value="Genomic_DNA"/>
</dbReference>
<keyword evidence="2" id="KW-1185">Reference proteome</keyword>
<evidence type="ECO:0000313" key="2">
    <source>
        <dbReference type="Proteomes" id="UP000800200"/>
    </source>
</evidence>
<dbReference type="Proteomes" id="UP000800200">
    <property type="component" value="Unassembled WGS sequence"/>
</dbReference>
<dbReference type="AlphaFoldDB" id="A0A6A6DR26"/>